<feature type="transmembrane region" description="Helical" evidence="1">
    <location>
        <begin position="287"/>
        <end position="308"/>
    </location>
</feature>
<feature type="transmembrane region" description="Helical" evidence="1">
    <location>
        <begin position="171"/>
        <end position="195"/>
    </location>
</feature>
<dbReference type="AlphaFoldDB" id="A0A397T5H1"/>
<evidence type="ECO:0008006" key="4">
    <source>
        <dbReference type="Google" id="ProtNLM"/>
    </source>
</evidence>
<sequence>MWINSFDDSYSLTGSLVIGEFLDPKTSSSCTLYHPSTPKYVKDITVLLIRFDEALTNYGCSSYADVIQRNEWLQHNFTTQTTSETTNETNDSLSNLPMVIIFTSMNDGDPGIREKYYGNVDILSKSESKLALIRVSDAKEISYLKPKTSFINFTSDSGPWINLLKSKDWKIWSILFGIFYSSMIILAFSSFILAINQYKFDLTNLRLWLFIAILSYSFILLVIFEYDPWSIRYNYLSELNYEIIVMTAYYILCLCYAIFLFPWIKATRNLTEVVNYNIGFVRKLSRIFQCGTGLAILIKTTSIIFYLLQFSPNGIKISLMILRVIFTILESLFCLIIICTFGTFGVIIFFARIHEQKTRRRRSREHQPVSRKSVRKEIFLSGILTIIIIISLIFVTLQEVIMIYLPITIESFWIIRITNDVSNIFSGLVLIIGLYSNTIGKYSHMMYSGSSDENITTSTFSGDSSNNPNVITSINDDIITTTNVRNKRTTIEILFGRNSLGL</sequence>
<accession>A0A397T5H1</accession>
<dbReference type="OrthoDB" id="2450036at2759"/>
<evidence type="ECO:0000256" key="1">
    <source>
        <dbReference type="SAM" id="Phobius"/>
    </source>
</evidence>
<keyword evidence="1" id="KW-0472">Membrane</keyword>
<name>A0A397T5H1_9GLOM</name>
<proteinExistence type="predicted"/>
<protein>
    <recommendedName>
        <fullName evidence="4">Lung seven transmembrane receptor-domain-containing protein</fullName>
    </recommendedName>
</protein>
<feature type="transmembrane region" description="Helical" evidence="1">
    <location>
        <begin position="244"/>
        <end position="266"/>
    </location>
</feature>
<comment type="caution">
    <text evidence="2">The sequence shown here is derived from an EMBL/GenBank/DDBJ whole genome shotgun (WGS) entry which is preliminary data.</text>
</comment>
<feature type="transmembrane region" description="Helical" evidence="1">
    <location>
        <begin position="413"/>
        <end position="436"/>
    </location>
</feature>
<evidence type="ECO:0000313" key="2">
    <source>
        <dbReference type="EMBL" id="RIA92166.1"/>
    </source>
</evidence>
<keyword evidence="1" id="KW-1133">Transmembrane helix</keyword>
<reference evidence="2 3" key="1">
    <citation type="submission" date="2018-06" db="EMBL/GenBank/DDBJ databases">
        <title>Comparative genomics reveals the genomic features of Rhizophagus irregularis, R. cerebriforme, R. diaphanum and Gigaspora rosea, and their symbiotic lifestyle signature.</title>
        <authorList>
            <person name="Morin E."/>
            <person name="San Clemente H."/>
            <person name="Chen E.C.H."/>
            <person name="De La Providencia I."/>
            <person name="Hainaut M."/>
            <person name="Kuo A."/>
            <person name="Kohler A."/>
            <person name="Murat C."/>
            <person name="Tang N."/>
            <person name="Roy S."/>
            <person name="Loubradou J."/>
            <person name="Henrissat B."/>
            <person name="Grigoriev I.V."/>
            <person name="Corradi N."/>
            <person name="Roux C."/>
            <person name="Martin F.M."/>
        </authorList>
    </citation>
    <scope>NUCLEOTIDE SEQUENCE [LARGE SCALE GENOMIC DNA]</scope>
    <source>
        <strain evidence="2 3">DAOM 227022</strain>
    </source>
</reference>
<dbReference type="EMBL" id="QKYT01000133">
    <property type="protein sequence ID" value="RIA92166.1"/>
    <property type="molecule type" value="Genomic_DNA"/>
</dbReference>
<feature type="transmembrane region" description="Helical" evidence="1">
    <location>
        <begin position="320"/>
        <end position="353"/>
    </location>
</feature>
<gene>
    <name evidence="2" type="ORF">C1645_874958</name>
</gene>
<feature type="transmembrane region" description="Helical" evidence="1">
    <location>
        <begin position="378"/>
        <end position="407"/>
    </location>
</feature>
<organism evidence="2 3">
    <name type="scientific">Glomus cerebriforme</name>
    <dbReference type="NCBI Taxonomy" id="658196"/>
    <lineage>
        <taxon>Eukaryota</taxon>
        <taxon>Fungi</taxon>
        <taxon>Fungi incertae sedis</taxon>
        <taxon>Mucoromycota</taxon>
        <taxon>Glomeromycotina</taxon>
        <taxon>Glomeromycetes</taxon>
        <taxon>Glomerales</taxon>
        <taxon>Glomeraceae</taxon>
        <taxon>Glomus</taxon>
    </lineage>
</organism>
<keyword evidence="3" id="KW-1185">Reference proteome</keyword>
<evidence type="ECO:0000313" key="3">
    <source>
        <dbReference type="Proteomes" id="UP000265703"/>
    </source>
</evidence>
<feature type="transmembrane region" description="Helical" evidence="1">
    <location>
        <begin position="207"/>
        <end position="224"/>
    </location>
</feature>
<dbReference type="Proteomes" id="UP000265703">
    <property type="component" value="Unassembled WGS sequence"/>
</dbReference>
<keyword evidence="1" id="KW-0812">Transmembrane</keyword>